<sequence length="333" mass="36574">MEPNWSSISYFPMNDHDISGSMSNVETDSPDVYGMEQVIVPYTQHEPGHAGQALYSTSHYAGQELGMSSMGVYPDIIFPDPGPSVPGGSDYGRFPNSSFPGGNYMEGLESVRNTGMMYGRYQEPGFNAMNLDNNNNSTQHSTILPPMGSLFNNSNAHAIHGMHFSIPVDTPIYGHAHVHAQAPDFGLGLNLDLGRAPTIPTSTMQSNIPLLTPAVPPLTPTGPIITTTTPTTVIDDDHSYGHHYHAESYSNHATPASDLSEQETSANASKGGNRKGNGERIYRVSYDHHASRRYTCHPCRFSTDVKRDFDRHGKTKKHRKRQSQQQGQQGEEQ</sequence>
<dbReference type="EMBL" id="MU859099">
    <property type="protein sequence ID" value="KAK3953848.1"/>
    <property type="molecule type" value="Genomic_DNA"/>
</dbReference>
<dbReference type="AlphaFoldDB" id="A0AAN6NZ89"/>
<reference evidence="2" key="2">
    <citation type="submission" date="2023-06" db="EMBL/GenBank/DDBJ databases">
        <authorList>
            <consortium name="Lawrence Berkeley National Laboratory"/>
            <person name="Mondo S.J."/>
            <person name="Hensen N."/>
            <person name="Bonometti L."/>
            <person name="Westerberg I."/>
            <person name="Brannstrom I.O."/>
            <person name="Guillou S."/>
            <person name="Cros-Aarteil S."/>
            <person name="Calhoun S."/>
            <person name="Haridas S."/>
            <person name="Kuo A."/>
            <person name="Pangilinan J."/>
            <person name="Riley R."/>
            <person name="Labutti K."/>
            <person name="Andreopoulos B."/>
            <person name="Lipzen A."/>
            <person name="Chen C."/>
            <person name="Yanf M."/>
            <person name="Daum C."/>
            <person name="Ng V."/>
            <person name="Clum A."/>
            <person name="Steindorff A."/>
            <person name="Ohm R."/>
            <person name="Martin F."/>
            <person name="Silar P."/>
            <person name="Natvig D."/>
            <person name="Lalanne C."/>
            <person name="Gautier V."/>
            <person name="Ament-Velasquez S.L."/>
            <person name="Kruys A."/>
            <person name="Hutchinson M.I."/>
            <person name="Powell A.J."/>
            <person name="Barry K."/>
            <person name="Miller A.N."/>
            <person name="Grigoriev I.V."/>
            <person name="Debuchy R."/>
            <person name="Gladieux P."/>
            <person name="Thoren M.H."/>
            <person name="Johannesson H."/>
        </authorList>
    </citation>
    <scope>NUCLEOTIDE SEQUENCE</scope>
    <source>
        <strain evidence="2">CBS 626.80</strain>
    </source>
</reference>
<feature type="region of interest" description="Disordered" evidence="1">
    <location>
        <begin position="304"/>
        <end position="333"/>
    </location>
</feature>
<name>A0AAN6NZ89_9PEZI</name>
<organism evidence="2 3">
    <name type="scientific">Pseudoneurospora amorphoporcata</name>
    <dbReference type="NCBI Taxonomy" id="241081"/>
    <lineage>
        <taxon>Eukaryota</taxon>
        <taxon>Fungi</taxon>
        <taxon>Dikarya</taxon>
        <taxon>Ascomycota</taxon>
        <taxon>Pezizomycotina</taxon>
        <taxon>Sordariomycetes</taxon>
        <taxon>Sordariomycetidae</taxon>
        <taxon>Sordariales</taxon>
        <taxon>Sordariaceae</taxon>
        <taxon>Pseudoneurospora</taxon>
    </lineage>
</organism>
<evidence type="ECO:0000313" key="2">
    <source>
        <dbReference type="EMBL" id="KAK3953848.1"/>
    </source>
</evidence>
<accession>A0AAN6NZ89</accession>
<evidence type="ECO:0000256" key="1">
    <source>
        <dbReference type="SAM" id="MobiDB-lite"/>
    </source>
</evidence>
<proteinExistence type="predicted"/>
<dbReference type="Proteomes" id="UP001303222">
    <property type="component" value="Unassembled WGS sequence"/>
</dbReference>
<keyword evidence="3" id="KW-1185">Reference proteome</keyword>
<reference evidence="2" key="1">
    <citation type="journal article" date="2023" name="Mol. Phylogenet. Evol.">
        <title>Genome-scale phylogeny and comparative genomics of the fungal order Sordariales.</title>
        <authorList>
            <person name="Hensen N."/>
            <person name="Bonometti L."/>
            <person name="Westerberg I."/>
            <person name="Brannstrom I.O."/>
            <person name="Guillou S."/>
            <person name="Cros-Aarteil S."/>
            <person name="Calhoun S."/>
            <person name="Haridas S."/>
            <person name="Kuo A."/>
            <person name="Mondo S."/>
            <person name="Pangilinan J."/>
            <person name="Riley R."/>
            <person name="LaButti K."/>
            <person name="Andreopoulos B."/>
            <person name="Lipzen A."/>
            <person name="Chen C."/>
            <person name="Yan M."/>
            <person name="Daum C."/>
            <person name="Ng V."/>
            <person name="Clum A."/>
            <person name="Steindorff A."/>
            <person name="Ohm R.A."/>
            <person name="Martin F."/>
            <person name="Silar P."/>
            <person name="Natvig D.O."/>
            <person name="Lalanne C."/>
            <person name="Gautier V."/>
            <person name="Ament-Velasquez S.L."/>
            <person name="Kruys A."/>
            <person name="Hutchinson M.I."/>
            <person name="Powell A.J."/>
            <person name="Barry K."/>
            <person name="Miller A.N."/>
            <person name="Grigoriev I.V."/>
            <person name="Debuchy R."/>
            <person name="Gladieux P."/>
            <person name="Hiltunen Thoren M."/>
            <person name="Johannesson H."/>
        </authorList>
    </citation>
    <scope>NUCLEOTIDE SEQUENCE</scope>
    <source>
        <strain evidence="2">CBS 626.80</strain>
    </source>
</reference>
<gene>
    <name evidence="2" type="ORF">QBC32DRAFT_337983</name>
</gene>
<protein>
    <submittedName>
        <fullName evidence="2">Uncharacterized protein</fullName>
    </submittedName>
</protein>
<comment type="caution">
    <text evidence="2">The sequence shown here is derived from an EMBL/GenBank/DDBJ whole genome shotgun (WGS) entry which is preliminary data.</text>
</comment>
<feature type="compositionally biased region" description="Low complexity" evidence="1">
    <location>
        <begin position="323"/>
        <end position="333"/>
    </location>
</feature>
<feature type="compositionally biased region" description="Polar residues" evidence="1">
    <location>
        <begin position="251"/>
        <end position="270"/>
    </location>
</feature>
<feature type="region of interest" description="Disordered" evidence="1">
    <location>
        <begin position="251"/>
        <end position="279"/>
    </location>
</feature>
<evidence type="ECO:0000313" key="3">
    <source>
        <dbReference type="Proteomes" id="UP001303222"/>
    </source>
</evidence>
<feature type="compositionally biased region" description="Basic residues" evidence="1">
    <location>
        <begin position="313"/>
        <end position="322"/>
    </location>
</feature>